<dbReference type="PANTHER" id="PTHR46532:SF11">
    <property type="entry name" value="DYNEIN AXONEMAL HEAVY CHAIN 12"/>
    <property type="match status" value="1"/>
</dbReference>
<evidence type="ECO:0000313" key="3">
    <source>
        <dbReference type="Ensembl" id="ENSOKIP00005075391.1"/>
    </source>
</evidence>
<evidence type="ECO:0000313" key="4">
    <source>
        <dbReference type="Proteomes" id="UP000694557"/>
    </source>
</evidence>
<evidence type="ECO:0000259" key="2">
    <source>
        <dbReference type="Pfam" id="PF08385"/>
    </source>
</evidence>
<accession>A0A8C7IMJ7</accession>
<sequence>MSGTSHPDSTGDPSPMADNVPTDRGAVGRRGSKFHRSGSCVQAVQETMKEKQARYKESREARKKLLTSGHKYIFEILADRLSLELQAVEEFVLDAPSLAPFDDFFAKGGSKTIAFVYQETEVPGIECGRTFPGTAKGAIIMRLFLANLSETCLTGLCPFFVRTKIDVPVNIKNIHEEIYFSMLDAAEGLLKGTRNLLSKIMMPAVCATENWGALNQSKHGEKDKQNFKDTITRYIHFLDACIEGTVQLKTASNIEFARLVSFEDVKAAAADVDMVHQLEEALMMWYKQIEQVLTESDQMRKEADASGPLTELEHWKRMSAKFNSIIEHIKGPECKAVVNVLNINRSKTLKLWRELDARITDCANEAKDNVKFLYTLEKVCQPLYNCDPVTMAKSIQNLINAIRMIHSVSQYYNTSERMTSLFIKVTNQMVTACRAYITDNGTSGIWEQDTQDIIKKIQVTDDGIKNMKSSQLNMLSEF</sequence>
<dbReference type="InterPro" id="IPR026983">
    <property type="entry name" value="DHC"/>
</dbReference>
<dbReference type="Proteomes" id="UP000694557">
    <property type="component" value="Unassembled WGS sequence"/>
</dbReference>
<name>A0A8C7IMJ7_ONCKI</name>
<feature type="domain" description="Dynein heavy chain tail" evidence="2">
    <location>
        <begin position="275"/>
        <end position="464"/>
    </location>
</feature>
<reference evidence="3" key="2">
    <citation type="submission" date="2025-09" db="UniProtKB">
        <authorList>
            <consortium name="Ensembl"/>
        </authorList>
    </citation>
    <scope>IDENTIFICATION</scope>
</reference>
<gene>
    <name evidence="3" type="primary">DNAH8</name>
</gene>
<proteinExistence type="predicted"/>
<feature type="region of interest" description="Disordered" evidence="1">
    <location>
        <begin position="1"/>
        <end position="41"/>
    </location>
</feature>
<dbReference type="GO" id="GO:0051959">
    <property type="term" value="F:dynein light intermediate chain binding"/>
    <property type="evidence" value="ECO:0007669"/>
    <property type="project" value="InterPro"/>
</dbReference>
<dbReference type="PANTHER" id="PTHR46532">
    <property type="entry name" value="MALE FERTILITY FACTOR KL5"/>
    <property type="match status" value="1"/>
</dbReference>
<dbReference type="GO" id="GO:0045505">
    <property type="term" value="F:dynein intermediate chain binding"/>
    <property type="evidence" value="ECO:0007669"/>
    <property type="project" value="InterPro"/>
</dbReference>
<protein>
    <submittedName>
        <fullName evidence="3">Dynein axonemal heavy chain 8</fullName>
    </submittedName>
</protein>
<dbReference type="AlphaFoldDB" id="A0A8C7IMJ7"/>
<feature type="compositionally biased region" description="Polar residues" evidence="1">
    <location>
        <begin position="1"/>
        <end position="12"/>
    </location>
</feature>
<dbReference type="GO" id="GO:0005858">
    <property type="term" value="C:axonemal dynein complex"/>
    <property type="evidence" value="ECO:0007669"/>
    <property type="project" value="TreeGrafter"/>
</dbReference>
<dbReference type="InterPro" id="IPR013594">
    <property type="entry name" value="Dynein_heavy_tail"/>
</dbReference>
<dbReference type="Ensembl" id="ENSOKIT00005080308.1">
    <property type="protein sequence ID" value="ENSOKIP00005075391.1"/>
    <property type="gene ID" value="ENSOKIG00005032435.1"/>
</dbReference>
<dbReference type="GeneTree" id="ENSGT00940000158992"/>
<keyword evidence="4" id="KW-1185">Reference proteome</keyword>
<evidence type="ECO:0000256" key="1">
    <source>
        <dbReference type="SAM" id="MobiDB-lite"/>
    </source>
</evidence>
<organism evidence="3 4">
    <name type="scientific">Oncorhynchus kisutch</name>
    <name type="common">Coho salmon</name>
    <name type="synonym">Salmo kisutch</name>
    <dbReference type="NCBI Taxonomy" id="8019"/>
    <lineage>
        <taxon>Eukaryota</taxon>
        <taxon>Metazoa</taxon>
        <taxon>Chordata</taxon>
        <taxon>Craniata</taxon>
        <taxon>Vertebrata</taxon>
        <taxon>Euteleostomi</taxon>
        <taxon>Actinopterygii</taxon>
        <taxon>Neopterygii</taxon>
        <taxon>Teleostei</taxon>
        <taxon>Protacanthopterygii</taxon>
        <taxon>Salmoniformes</taxon>
        <taxon>Salmonidae</taxon>
        <taxon>Salmoninae</taxon>
        <taxon>Oncorhynchus</taxon>
    </lineage>
</organism>
<dbReference type="Pfam" id="PF08385">
    <property type="entry name" value="DHC_N1"/>
    <property type="match status" value="1"/>
</dbReference>
<reference evidence="3" key="1">
    <citation type="submission" date="2025-08" db="UniProtKB">
        <authorList>
            <consortium name="Ensembl"/>
        </authorList>
    </citation>
    <scope>IDENTIFICATION</scope>
</reference>
<dbReference type="GO" id="GO:0007018">
    <property type="term" value="P:microtubule-based movement"/>
    <property type="evidence" value="ECO:0007669"/>
    <property type="project" value="InterPro"/>
</dbReference>